<name>A0A2P2IZ33_RHIMU</name>
<reference evidence="1" key="1">
    <citation type="submission" date="2018-02" db="EMBL/GenBank/DDBJ databases">
        <title>Rhizophora mucronata_Transcriptome.</title>
        <authorList>
            <person name="Meera S.P."/>
            <person name="Sreeshan A."/>
            <person name="Augustine A."/>
        </authorList>
    </citation>
    <scope>NUCLEOTIDE SEQUENCE</scope>
    <source>
        <tissue evidence="1">Leaf</tissue>
    </source>
</reference>
<evidence type="ECO:0000313" key="1">
    <source>
        <dbReference type="EMBL" id="MBW86494.1"/>
    </source>
</evidence>
<sequence length="67" mass="7487">MLHNSKLKILALACSSSPLKIEKSCYSMHIRSCVFLVPPFSDSNRKHSACICYLLGTLTLKNILLMC</sequence>
<proteinExistence type="predicted"/>
<protein>
    <submittedName>
        <fullName evidence="1">Uncharacterized protein</fullName>
    </submittedName>
</protein>
<organism evidence="1">
    <name type="scientific">Rhizophora mucronata</name>
    <name type="common">Asiatic mangrove</name>
    <dbReference type="NCBI Taxonomy" id="61149"/>
    <lineage>
        <taxon>Eukaryota</taxon>
        <taxon>Viridiplantae</taxon>
        <taxon>Streptophyta</taxon>
        <taxon>Embryophyta</taxon>
        <taxon>Tracheophyta</taxon>
        <taxon>Spermatophyta</taxon>
        <taxon>Magnoliopsida</taxon>
        <taxon>eudicotyledons</taxon>
        <taxon>Gunneridae</taxon>
        <taxon>Pentapetalae</taxon>
        <taxon>rosids</taxon>
        <taxon>fabids</taxon>
        <taxon>Malpighiales</taxon>
        <taxon>Rhizophoraceae</taxon>
        <taxon>Rhizophora</taxon>
    </lineage>
</organism>
<accession>A0A2P2IZ33</accession>
<dbReference type="AlphaFoldDB" id="A0A2P2IZ33"/>
<dbReference type="EMBL" id="GGEC01006011">
    <property type="protein sequence ID" value="MBW86494.1"/>
    <property type="molecule type" value="Transcribed_RNA"/>
</dbReference>